<reference evidence="2" key="1">
    <citation type="journal article" date="2023" name="Insect Mol. Biol.">
        <title>Genome sequencing provides insights into the evolution of gene families encoding plant cell wall-degrading enzymes in longhorned beetles.</title>
        <authorList>
            <person name="Shin N.R."/>
            <person name="Okamura Y."/>
            <person name="Kirsch R."/>
            <person name="Pauchet Y."/>
        </authorList>
    </citation>
    <scope>NUCLEOTIDE SEQUENCE</scope>
    <source>
        <strain evidence="2">RBIC_L_NR</strain>
    </source>
</reference>
<evidence type="ECO:0000313" key="2">
    <source>
        <dbReference type="EMBL" id="KAJ8929802.1"/>
    </source>
</evidence>
<accession>A0AAV8WUF1</accession>
<dbReference type="GO" id="GO:0051087">
    <property type="term" value="F:protein-folding chaperone binding"/>
    <property type="evidence" value="ECO:0007669"/>
    <property type="project" value="InterPro"/>
</dbReference>
<organism evidence="2 3">
    <name type="scientific">Rhamnusium bicolor</name>
    <dbReference type="NCBI Taxonomy" id="1586634"/>
    <lineage>
        <taxon>Eukaryota</taxon>
        <taxon>Metazoa</taxon>
        <taxon>Ecdysozoa</taxon>
        <taxon>Arthropoda</taxon>
        <taxon>Hexapoda</taxon>
        <taxon>Insecta</taxon>
        <taxon>Pterygota</taxon>
        <taxon>Neoptera</taxon>
        <taxon>Endopterygota</taxon>
        <taxon>Coleoptera</taxon>
        <taxon>Polyphaga</taxon>
        <taxon>Cucujiformia</taxon>
        <taxon>Chrysomeloidea</taxon>
        <taxon>Cerambycidae</taxon>
        <taxon>Lepturinae</taxon>
        <taxon>Rhagiini</taxon>
        <taxon>Rhamnusium</taxon>
    </lineage>
</organism>
<evidence type="ECO:0000256" key="1">
    <source>
        <dbReference type="SAM" id="MobiDB-lite"/>
    </source>
</evidence>
<proteinExistence type="predicted"/>
<evidence type="ECO:0000313" key="3">
    <source>
        <dbReference type="Proteomes" id="UP001162156"/>
    </source>
</evidence>
<keyword evidence="3" id="KW-1185">Reference proteome</keyword>
<feature type="region of interest" description="Disordered" evidence="1">
    <location>
        <begin position="92"/>
        <end position="127"/>
    </location>
</feature>
<comment type="caution">
    <text evidence="2">The sequence shown here is derived from an EMBL/GenBank/DDBJ whole genome shotgun (WGS) entry which is preliminary data.</text>
</comment>
<name>A0AAV8WUF1_9CUCU</name>
<sequence>MRYIAFNMILDYCLTESQESHSKANHFDKNEEVDETSRLNKYQFNKHDVEDLTRIQGDFKTVLPNVTCTNEVQNSDIERLLKVKENTNSHQTLNSSLSNIDEEDGSKHSVDGIYHADDGNSKASEETEYKNIKEKKEISKSVDDLEFCDPRGIDVLKSINKIEESARKVEKELDYFIGGPNNIKFYEINEKLLRLMIALCDVMCETAEMQLRKTQTLEYIEACQKRLKDKATNSL</sequence>
<dbReference type="Proteomes" id="UP001162156">
    <property type="component" value="Unassembled WGS sequence"/>
</dbReference>
<feature type="compositionally biased region" description="Basic and acidic residues" evidence="1">
    <location>
        <begin position="105"/>
        <end position="127"/>
    </location>
</feature>
<dbReference type="AlphaFoldDB" id="A0AAV8WUF1"/>
<dbReference type="Gene3D" id="1.20.58.120">
    <property type="entry name" value="BAG domain"/>
    <property type="match status" value="1"/>
</dbReference>
<protein>
    <submittedName>
        <fullName evidence="2">Uncharacterized protein</fullName>
    </submittedName>
</protein>
<gene>
    <name evidence="2" type="ORF">NQ314_017399</name>
</gene>
<dbReference type="EMBL" id="JANEYF010004857">
    <property type="protein sequence ID" value="KAJ8929802.1"/>
    <property type="molecule type" value="Genomic_DNA"/>
</dbReference>
<dbReference type="InterPro" id="IPR036533">
    <property type="entry name" value="BAG_dom_sf"/>
</dbReference>